<comment type="similarity">
    <text evidence="1">Belongs to the NipSnap family.</text>
</comment>
<dbReference type="InterPro" id="IPR051557">
    <property type="entry name" value="NipSnap_domain"/>
</dbReference>
<name>A0ABU8W351_9BURK</name>
<feature type="domain" description="NIPSNAP" evidence="2">
    <location>
        <begin position="6"/>
        <end position="103"/>
    </location>
</feature>
<dbReference type="InterPro" id="IPR011008">
    <property type="entry name" value="Dimeric_a/b-barrel"/>
</dbReference>
<evidence type="ECO:0000313" key="3">
    <source>
        <dbReference type="EMBL" id="MEJ8824480.1"/>
    </source>
</evidence>
<dbReference type="Proteomes" id="UP001363010">
    <property type="component" value="Unassembled WGS sequence"/>
</dbReference>
<proteinExistence type="inferred from homology"/>
<dbReference type="Gene3D" id="3.30.70.100">
    <property type="match status" value="1"/>
</dbReference>
<sequence>MNSMIVEERTYTTYPGKWRDYLALFEAEGLEIQHRILGRMAGYYTTEIGELNQIVHLWVYTDLNERAERRGKLLGDPGFKAYVVKMLPLLQKQDSRILKPAPFFTPQWLEPAQG</sequence>
<evidence type="ECO:0000313" key="4">
    <source>
        <dbReference type="Proteomes" id="UP001363010"/>
    </source>
</evidence>
<protein>
    <submittedName>
        <fullName evidence="3">NIPSNAP family protein</fullName>
    </submittedName>
</protein>
<reference evidence="3 4" key="1">
    <citation type="submission" date="2024-03" db="EMBL/GenBank/DDBJ databases">
        <title>Novel species of the genus Variovorax.</title>
        <authorList>
            <person name="Liu Q."/>
            <person name="Xin Y.-H."/>
        </authorList>
    </citation>
    <scope>NUCLEOTIDE SEQUENCE [LARGE SCALE GENOMIC DNA]</scope>
    <source>
        <strain evidence="3 4">KACC 18501</strain>
    </source>
</reference>
<evidence type="ECO:0000259" key="2">
    <source>
        <dbReference type="Pfam" id="PF07978"/>
    </source>
</evidence>
<gene>
    <name evidence="3" type="ORF">WKW80_20980</name>
</gene>
<dbReference type="PANTHER" id="PTHR21017:SF17">
    <property type="entry name" value="PROTEIN NIPSNAP"/>
    <property type="match status" value="1"/>
</dbReference>
<keyword evidence="4" id="KW-1185">Reference proteome</keyword>
<dbReference type="RefSeq" id="WP_340365505.1">
    <property type="nucleotide sequence ID" value="NZ_JBBKZV010000014.1"/>
</dbReference>
<dbReference type="PANTHER" id="PTHR21017">
    <property type="entry name" value="NIPSNAP-RELATED"/>
    <property type="match status" value="1"/>
</dbReference>
<dbReference type="SUPFAM" id="SSF54909">
    <property type="entry name" value="Dimeric alpha+beta barrel"/>
    <property type="match status" value="1"/>
</dbReference>
<organism evidence="3 4">
    <name type="scientific">Variovorax humicola</name>
    <dbReference type="NCBI Taxonomy" id="1769758"/>
    <lineage>
        <taxon>Bacteria</taxon>
        <taxon>Pseudomonadati</taxon>
        <taxon>Pseudomonadota</taxon>
        <taxon>Betaproteobacteria</taxon>
        <taxon>Burkholderiales</taxon>
        <taxon>Comamonadaceae</taxon>
        <taxon>Variovorax</taxon>
    </lineage>
</organism>
<evidence type="ECO:0000256" key="1">
    <source>
        <dbReference type="ARBA" id="ARBA00005291"/>
    </source>
</evidence>
<dbReference type="EMBL" id="JBBKZV010000014">
    <property type="protein sequence ID" value="MEJ8824480.1"/>
    <property type="molecule type" value="Genomic_DNA"/>
</dbReference>
<dbReference type="InterPro" id="IPR012577">
    <property type="entry name" value="NIPSNAP"/>
</dbReference>
<comment type="caution">
    <text evidence="3">The sequence shown here is derived from an EMBL/GenBank/DDBJ whole genome shotgun (WGS) entry which is preliminary data.</text>
</comment>
<dbReference type="Pfam" id="PF07978">
    <property type="entry name" value="NIPSNAP"/>
    <property type="match status" value="1"/>
</dbReference>
<accession>A0ABU8W351</accession>